<protein>
    <submittedName>
        <fullName evidence="2">Uncharacterized protein</fullName>
    </submittedName>
</protein>
<accession>A0A915D5P9</accession>
<name>A0A915D5P9_9BILA</name>
<dbReference type="AlphaFoldDB" id="A0A915D5P9"/>
<sequence>MNYLIKKTFAQIRVAQITDSTLDINKLSTSTEGPLLITTAPWFSLARDVYDYRRTNLDPKKAEMIMFLNRSLPLLE</sequence>
<organism evidence="1 2">
    <name type="scientific">Ditylenchus dipsaci</name>
    <dbReference type="NCBI Taxonomy" id="166011"/>
    <lineage>
        <taxon>Eukaryota</taxon>
        <taxon>Metazoa</taxon>
        <taxon>Ecdysozoa</taxon>
        <taxon>Nematoda</taxon>
        <taxon>Chromadorea</taxon>
        <taxon>Rhabditida</taxon>
        <taxon>Tylenchina</taxon>
        <taxon>Tylenchomorpha</taxon>
        <taxon>Sphaerularioidea</taxon>
        <taxon>Anguinidae</taxon>
        <taxon>Anguininae</taxon>
        <taxon>Ditylenchus</taxon>
    </lineage>
</organism>
<evidence type="ECO:0000313" key="2">
    <source>
        <dbReference type="WBParaSite" id="jg16315"/>
    </source>
</evidence>
<keyword evidence="1" id="KW-1185">Reference proteome</keyword>
<dbReference type="WBParaSite" id="jg16315">
    <property type="protein sequence ID" value="jg16315"/>
    <property type="gene ID" value="jg16315"/>
</dbReference>
<dbReference type="Proteomes" id="UP000887574">
    <property type="component" value="Unplaced"/>
</dbReference>
<reference evidence="2" key="1">
    <citation type="submission" date="2022-11" db="UniProtKB">
        <authorList>
            <consortium name="WormBaseParasite"/>
        </authorList>
    </citation>
    <scope>IDENTIFICATION</scope>
</reference>
<evidence type="ECO:0000313" key="1">
    <source>
        <dbReference type="Proteomes" id="UP000887574"/>
    </source>
</evidence>
<proteinExistence type="predicted"/>